<name>A0ABW8TC75_9CLOT</name>
<dbReference type="Gene3D" id="4.10.860.10">
    <property type="entry name" value="UVR domain"/>
    <property type="match status" value="1"/>
</dbReference>
<dbReference type="InterPro" id="IPR036876">
    <property type="entry name" value="UVR_dom_sf"/>
</dbReference>
<feature type="domain" description="UVR" evidence="1">
    <location>
        <begin position="135"/>
        <end position="170"/>
    </location>
</feature>
<sequence>MLCEICHKNEANVHIKKIVNGEKKELHVCEKCAKEVEGLNINADMEFISPFSFQNILSGIMDYIGTTYPNMQSSELTCKNCGTTYSEFKQSGLLGCSECYKNFSSMIEPVISRVQGNVVHNGKIPKESGKQIIKRNKINELKAELKKAVESEEYEKAAKLRDELRAINPSKGDEN</sequence>
<dbReference type="EMBL" id="JBJIAA010000001">
    <property type="protein sequence ID" value="MFL0249245.1"/>
    <property type="molecule type" value="Genomic_DNA"/>
</dbReference>
<dbReference type="InterPro" id="IPR025542">
    <property type="entry name" value="YacH"/>
</dbReference>
<dbReference type="PIRSF" id="PIRSF015034">
    <property type="entry name" value="YacH"/>
    <property type="match status" value="1"/>
</dbReference>
<dbReference type="SUPFAM" id="SSF46600">
    <property type="entry name" value="C-terminal UvrC-binding domain of UvrB"/>
    <property type="match status" value="1"/>
</dbReference>
<organism evidence="2 3">
    <name type="scientific">Clostridium neuense</name>
    <dbReference type="NCBI Taxonomy" id="1728934"/>
    <lineage>
        <taxon>Bacteria</taxon>
        <taxon>Bacillati</taxon>
        <taxon>Bacillota</taxon>
        <taxon>Clostridia</taxon>
        <taxon>Eubacteriales</taxon>
        <taxon>Clostridiaceae</taxon>
        <taxon>Clostridium</taxon>
    </lineage>
</organism>
<dbReference type="PROSITE" id="PS50151">
    <property type="entry name" value="UVR"/>
    <property type="match status" value="1"/>
</dbReference>
<reference evidence="2 3" key="1">
    <citation type="submission" date="2024-11" db="EMBL/GenBank/DDBJ databases">
        <authorList>
            <person name="Heng Y.C."/>
            <person name="Lim A.C.H."/>
            <person name="Lee J.K.Y."/>
            <person name="Kittelmann S."/>
        </authorList>
    </citation>
    <scope>NUCLEOTIDE SEQUENCE [LARGE SCALE GENOMIC DNA]</scope>
    <source>
        <strain evidence="2 3">WILCCON 0114</strain>
    </source>
</reference>
<accession>A0ABW8TC75</accession>
<gene>
    <name evidence="2" type="ORF">ACJDT4_02335</name>
</gene>
<dbReference type="InterPro" id="IPR001943">
    <property type="entry name" value="UVR_dom"/>
</dbReference>
<dbReference type="PANTHER" id="PTHR38430">
    <property type="entry name" value="PROTEIN-ARGININE KINASE ACTIVATOR PROTEIN"/>
    <property type="match status" value="1"/>
</dbReference>
<dbReference type="RefSeq" id="WP_406785905.1">
    <property type="nucleotide sequence ID" value="NZ_JBJIAA010000001.1"/>
</dbReference>
<evidence type="ECO:0000313" key="3">
    <source>
        <dbReference type="Proteomes" id="UP001623592"/>
    </source>
</evidence>
<protein>
    <submittedName>
        <fullName evidence="2">UvrB/UvrC motif-containing protein</fullName>
    </submittedName>
</protein>
<dbReference type="PANTHER" id="PTHR38430:SF1">
    <property type="entry name" value="PROTEIN-ARGININE KINASE ACTIVATOR PROTEIN"/>
    <property type="match status" value="1"/>
</dbReference>
<dbReference type="Proteomes" id="UP001623592">
    <property type="component" value="Unassembled WGS sequence"/>
</dbReference>
<comment type="caution">
    <text evidence="2">The sequence shown here is derived from an EMBL/GenBank/DDBJ whole genome shotgun (WGS) entry which is preliminary data.</text>
</comment>
<evidence type="ECO:0000259" key="1">
    <source>
        <dbReference type="PROSITE" id="PS50151"/>
    </source>
</evidence>
<proteinExistence type="predicted"/>
<dbReference type="Pfam" id="PF02151">
    <property type="entry name" value="UVR"/>
    <property type="match status" value="1"/>
</dbReference>
<keyword evidence="3" id="KW-1185">Reference proteome</keyword>
<evidence type="ECO:0000313" key="2">
    <source>
        <dbReference type="EMBL" id="MFL0249245.1"/>
    </source>
</evidence>